<dbReference type="PRINTS" id="PR01438">
    <property type="entry name" value="UNVRSLSTRESS"/>
</dbReference>
<proteinExistence type="inferred from homology"/>
<dbReference type="Proteomes" id="UP000706039">
    <property type="component" value="Unassembled WGS sequence"/>
</dbReference>
<comment type="similarity">
    <text evidence="1">Belongs to the universal stress protein A family.</text>
</comment>
<gene>
    <name evidence="3" type="ORF">K7G82_14250</name>
</gene>
<sequence>MEPTTSGEFPRTLLLATDLSCRCDRALDRAVGLARAWGARLIAATVIEPDPGEFMERDRPTRMTKAERARRTLESYLGDTDLPVEIMVATGEPAAELLSISESRGCDFLVTGIARNDTLGSLLLGGTAKRLISNATVPALIVQERAAGIYRNIVVAAGRTDVAQAAILASARLFPEARITLLHARDAPVAAGIAPDSGNSEDQALADTMRADISADPRIGAELGARLEVVVAAGSIESLIGEFTEDHAADLTIVASRGRGAIFEALVGSTEHKLLDSHSGDLLIVRSGRN</sequence>
<organism evidence="3 4">
    <name type="scientific">Sphingomonas colocasiae</name>
    <dbReference type="NCBI Taxonomy" id="1848973"/>
    <lineage>
        <taxon>Bacteria</taxon>
        <taxon>Pseudomonadati</taxon>
        <taxon>Pseudomonadota</taxon>
        <taxon>Alphaproteobacteria</taxon>
        <taxon>Sphingomonadales</taxon>
        <taxon>Sphingomonadaceae</taxon>
        <taxon>Sphingomonas</taxon>
    </lineage>
</organism>
<dbReference type="InterPro" id="IPR006015">
    <property type="entry name" value="Universal_stress_UspA"/>
</dbReference>
<evidence type="ECO:0000256" key="1">
    <source>
        <dbReference type="ARBA" id="ARBA00008791"/>
    </source>
</evidence>
<keyword evidence="4" id="KW-1185">Reference proteome</keyword>
<feature type="domain" description="UspA" evidence="2">
    <location>
        <begin position="11"/>
        <end position="142"/>
    </location>
</feature>
<dbReference type="Pfam" id="PF00582">
    <property type="entry name" value="Usp"/>
    <property type="match status" value="2"/>
</dbReference>
<feature type="domain" description="UspA" evidence="2">
    <location>
        <begin position="150"/>
        <end position="286"/>
    </location>
</feature>
<dbReference type="EMBL" id="JAINVV010000006">
    <property type="protein sequence ID" value="MBY8823462.1"/>
    <property type="molecule type" value="Genomic_DNA"/>
</dbReference>
<reference evidence="3 4" key="1">
    <citation type="submission" date="2021-08" db="EMBL/GenBank/DDBJ databases">
        <authorList>
            <person name="Tuo L."/>
        </authorList>
    </citation>
    <scope>NUCLEOTIDE SEQUENCE [LARGE SCALE GENOMIC DNA]</scope>
    <source>
        <strain evidence="3 4">JCM 31229</strain>
    </source>
</reference>
<dbReference type="PANTHER" id="PTHR46268:SF15">
    <property type="entry name" value="UNIVERSAL STRESS PROTEIN HP_0031"/>
    <property type="match status" value="1"/>
</dbReference>
<dbReference type="InterPro" id="IPR014729">
    <property type="entry name" value="Rossmann-like_a/b/a_fold"/>
</dbReference>
<evidence type="ECO:0000259" key="2">
    <source>
        <dbReference type="Pfam" id="PF00582"/>
    </source>
</evidence>
<dbReference type="CDD" id="cd00293">
    <property type="entry name" value="USP-like"/>
    <property type="match status" value="1"/>
</dbReference>
<name>A0ABS7PQ61_9SPHN</name>
<dbReference type="InterPro" id="IPR006016">
    <property type="entry name" value="UspA"/>
</dbReference>
<comment type="caution">
    <text evidence="3">The sequence shown here is derived from an EMBL/GenBank/DDBJ whole genome shotgun (WGS) entry which is preliminary data.</text>
</comment>
<dbReference type="PANTHER" id="PTHR46268">
    <property type="entry name" value="STRESS RESPONSE PROTEIN NHAX"/>
    <property type="match status" value="1"/>
</dbReference>
<dbReference type="SUPFAM" id="SSF52402">
    <property type="entry name" value="Adenine nucleotide alpha hydrolases-like"/>
    <property type="match status" value="2"/>
</dbReference>
<evidence type="ECO:0000313" key="4">
    <source>
        <dbReference type="Proteomes" id="UP000706039"/>
    </source>
</evidence>
<protein>
    <submittedName>
        <fullName evidence="3">Universal stress protein</fullName>
    </submittedName>
</protein>
<accession>A0ABS7PQ61</accession>
<evidence type="ECO:0000313" key="3">
    <source>
        <dbReference type="EMBL" id="MBY8823462.1"/>
    </source>
</evidence>
<dbReference type="Gene3D" id="3.40.50.620">
    <property type="entry name" value="HUPs"/>
    <property type="match status" value="2"/>
</dbReference>
<dbReference type="RefSeq" id="WP_222990566.1">
    <property type="nucleotide sequence ID" value="NZ_JAINVV010000006.1"/>
</dbReference>